<feature type="transmembrane region" description="Helical" evidence="8">
    <location>
        <begin position="327"/>
        <end position="348"/>
    </location>
</feature>
<dbReference type="GO" id="GO:0005886">
    <property type="term" value="C:plasma membrane"/>
    <property type="evidence" value="ECO:0007669"/>
    <property type="project" value="UniProtKB-SubCell"/>
</dbReference>
<evidence type="ECO:0000256" key="8">
    <source>
        <dbReference type="SAM" id="Phobius"/>
    </source>
</evidence>
<dbReference type="InterPro" id="IPR045861">
    <property type="entry name" value="CorA_cytoplasmic_dom"/>
</dbReference>
<evidence type="ECO:0000256" key="1">
    <source>
        <dbReference type="ARBA" id="ARBA00004651"/>
    </source>
</evidence>
<dbReference type="SUPFAM" id="SSF143865">
    <property type="entry name" value="CorA soluble domain-like"/>
    <property type="match status" value="1"/>
</dbReference>
<dbReference type="InterPro" id="IPR002523">
    <property type="entry name" value="MgTranspt_CorA/ZnTranspt_ZntB"/>
</dbReference>
<comment type="similarity">
    <text evidence="2">Belongs to the CorA metal ion transporter (MIT) (TC 1.A.35) family.</text>
</comment>
<evidence type="ECO:0000313" key="10">
    <source>
        <dbReference type="Proteomes" id="UP000663873"/>
    </source>
</evidence>
<proteinExistence type="inferred from homology"/>
<evidence type="ECO:0000256" key="4">
    <source>
        <dbReference type="ARBA" id="ARBA00022475"/>
    </source>
</evidence>
<evidence type="ECO:0008006" key="11">
    <source>
        <dbReference type="Google" id="ProtNLM"/>
    </source>
</evidence>
<evidence type="ECO:0000256" key="5">
    <source>
        <dbReference type="ARBA" id="ARBA00022692"/>
    </source>
</evidence>
<gene>
    <name evidence="9" type="ORF">UJA718_LOCUS20948</name>
</gene>
<dbReference type="Gene3D" id="3.30.460.20">
    <property type="entry name" value="CorA soluble domain-like"/>
    <property type="match status" value="1"/>
</dbReference>
<dbReference type="GO" id="GO:0015095">
    <property type="term" value="F:magnesium ion transmembrane transporter activity"/>
    <property type="evidence" value="ECO:0007669"/>
    <property type="project" value="InterPro"/>
</dbReference>
<evidence type="ECO:0000313" key="9">
    <source>
        <dbReference type="EMBL" id="CAF4425826.1"/>
    </source>
</evidence>
<keyword evidence="3" id="KW-0813">Transport</keyword>
<sequence length="371" mass="43146">MVKFTTAILSKFNRFKRIKLNDTRELYSTHGRRSKVCGGLTQFGFGVSSFGTLVHISDTTAPISLNVFTYDEDSYTEKNYTNVEHIPIVASPTMTWIDVDGIHDQEIISQIGQRYDIHSLVQSDITTADQRTKLDVCDDALFLVCRLIYHDLYCTGKTIVQQISFYLKDDVLITFQESSKDLFDQIKNRIRQGKGRTRKCKVDYLFYSLIDVIVDHYMDVLDVLGVKVENIDDELMKNLRRDTLETIYDMKRDMLSLRSVIYPLKEIIIKLQKDEETGIMQESTNIYLKDLFDHVVQVNDSIDTYREMLASYVDLYMMLNSNGMNEIVKILTIISTIFIPLTFITGLYGMENFVESTYEETEITCYIIFWH</sequence>
<evidence type="ECO:0000256" key="3">
    <source>
        <dbReference type="ARBA" id="ARBA00022448"/>
    </source>
</evidence>
<dbReference type="PANTHER" id="PTHR46494:SF1">
    <property type="entry name" value="CORA FAMILY METAL ION TRANSPORTER (EUROFUNG)"/>
    <property type="match status" value="1"/>
</dbReference>
<protein>
    <recommendedName>
        <fullName evidence="11">Magnesium transport protein CorA</fullName>
    </recommendedName>
</protein>
<keyword evidence="6 8" id="KW-1133">Transmembrane helix</keyword>
<dbReference type="CDD" id="cd12828">
    <property type="entry name" value="TmCorA-like_1"/>
    <property type="match status" value="1"/>
</dbReference>
<dbReference type="GO" id="GO:0000287">
    <property type="term" value="F:magnesium ion binding"/>
    <property type="evidence" value="ECO:0007669"/>
    <property type="project" value="TreeGrafter"/>
</dbReference>
<keyword evidence="5 8" id="KW-0812">Transmembrane</keyword>
<dbReference type="InterPro" id="IPR004488">
    <property type="entry name" value="Mg/Co-transport_prot_CorA"/>
</dbReference>
<dbReference type="EMBL" id="CAJOBP010003986">
    <property type="protein sequence ID" value="CAF4425826.1"/>
    <property type="molecule type" value="Genomic_DNA"/>
</dbReference>
<dbReference type="InterPro" id="IPR045863">
    <property type="entry name" value="CorA_TM1_TM2"/>
</dbReference>
<keyword evidence="10" id="KW-1185">Reference proteome</keyword>
<dbReference type="AlphaFoldDB" id="A0A820QSA0"/>
<keyword evidence="7 8" id="KW-0472">Membrane</keyword>
<dbReference type="SUPFAM" id="SSF144083">
    <property type="entry name" value="Magnesium transport protein CorA, transmembrane region"/>
    <property type="match status" value="1"/>
</dbReference>
<evidence type="ECO:0000256" key="2">
    <source>
        <dbReference type="ARBA" id="ARBA00009765"/>
    </source>
</evidence>
<dbReference type="Gene3D" id="1.20.58.340">
    <property type="entry name" value="Magnesium transport protein CorA, transmembrane region"/>
    <property type="match status" value="2"/>
</dbReference>
<keyword evidence="4" id="KW-1003">Cell membrane</keyword>
<comment type="caution">
    <text evidence="9">The sequence shown here is derived from an EMBL/GenBank/DDBJ whole genome shotgun (WGS) entry which is preliminary data.</text>
</comment>
<dbReference type="Pfam" id="PF01544">
    <property type="entry name" value="CorA"/>
    <property type="match status" value="1"/>
</dbReference>
<evidence type="ECO:0000256" key="7">
    <source>
        <dbReference type="ARBA" id="ARBA00023136"/>
    </source>
</evidence>
<dbReference type="GO" id="GO:0050897">
    <property type="term" value="F:cobalt ion binding"/>
    <property type="evidence" value="ECO:0007669"/>
    <property type="project" value="TreeGrafter"/>
</dbReference>
<dbReference type="GO" id="GO:0015087">
    <property type="term" value="F:cobalt ion transmembrane transporter activity"/>
    <property type="evidence" value="ECO:0007669"/>
    <property type="project" value="InterPro"/>
</dbReference>
<evidence type="ECO:0000256" key="6">
    <source>
        <dbReference type="ARBA" id="ARBA00022989"/>
    </source>
</evidence>
<name>A0A820QSA0_9BILA</name>
<organism evidence="9 10">
    <name type="scientific">Rotaria socialis</name>
    <dbReference type="NCBI Taxonomy" id="392032"/>
    <lineage>
        <taxon>Eukaryota</taxon>
        <taxon>Metazoa</taxon>
        <taxon>Spiralia</taxon>
        <taxon>Gnathifera</taxon>
        <taxon>Rotifera</taxon>
        <taxon>Eurotatoria</taxon>
        <taxon>Bdelloidea</taxon>
        <taxon>Philodinida</taxon>
        <taxon>Philodinidae</taxon>
        <taxon>Rotaria</taxon>
    </lineage>
</organism>
<comment type="subcellular location">
    <subcellularLocation>
        <location evidence="1">Cell membrane</location>
        <topology evidence="1">Multi-pass membrane protein</topology>
    </subcellularLocation>
</comment>
<dbReference type="PANTHER" id="PTHR46494">
    <property type="entry name" value="CORA FAMILY METAL ION TRANSPORTER (EUROFUNG)"/>
    <property type="match status" value="1"/>
</dbReference>
<accession>A0A820QSA0</accession>
<dbReference type="NCBIfam" id="TIGR00383">
    <property type="entry name" value="corA"/>
    <property type="match status" value="1"/>
</dbReference>
<dbReference type="Proteomes" id="UP000663873">
    <property type="component" value="Unassembled WGS sequence"/>
</dbReference>
<reference evidence="9" key="1">
    <citation type="submission" date="2021-02" db="EMBL/GenBank/DDBJ databases">
        <authorList>
            <person name="Nowell W R."/>
        </authorList>
    </citation>
    <scope>NUCLEOTIDE SEQUENCE</scope>
</reference>